<proteinExistence type="predicted"/>
<feature type="region of interest" description="Disordered" evidence="1">
    <location>
        <begin position="70"/>
        <end position="137"/>
    </location>
</feature>
<feature type="compositionally biased region" description="Basic residues" evidence="1">
    <location>
        <begin position="125"/>
        <end position="134"/>
    </location>
</feature>
<dbReference type="Proteomes" id="UP001596107">
    <property type="component" value="Unassembled WGS sequence"/>
</dbReference>
<accession>A0ABW0T6N9</accession>
<name>A0ABW0T6N9_9HYPH</name>
<reference evidence="3" key="1">
    <citation type="journal article" date="2019" name="Int. J. Syst. Evol. Microbiol.">
        <title>The Global Catalogue of Microorganisms (GCM) 10K type strain sequencing project: providing services to taxonomists for standard genome sequencing and annotation.</title>
        <authorList>
            <consortium name="The Broad Institute Genomics Platform"/>
            <consortium name="The Broad Institute Genome Sequencing Center for Infectious Disease"/>
            <person name="Wu L."/>
            <person name="Ma J."/>
        </authorList>
    </citation>
    <scope>NUCLEOTIDE SEQUENCE [LARGE SCALE GENOMIC DNA]</scope>
    <source>
        <strain evidence="3">JCM 3366</strain>
    </source>
</reference>
<protein>
    <recommendedName>
        <fullName evidence="4">HNH endonuclease</fullName>
    </recommendedName>
</protein>
<evidence type="ECO:0000313" key="3">
    <source>
        <dbReference type="Proteomes" id="UP001596107"/>
    </source>
</evidence>
<evidence type="ECO:0008006" key="4">
    <source>
        <dbReference type="Google" id="ProtNLM"/>
    </source>
</evidence>
<keyword evidence="3" id="KW-1185">Reference proteome</keyword>
<evidence type="ECO:0000313" key="2">
    <source>
        <dbReference type="EMBL" id="MFC5584473.1"/>
    </source>
</evidence>
<sequence length="247" mass="29101">MQEKTCTKCGTKKPVSEYSKLKSGRFGVRSACKQCTNEYNAKYRSENQELVKASTASWRAENKDHIREYNSRYHEANYTPKPKKPVRSKKDADRQYYNDNREAIIKRATDWNKDNREKSREHSRNTQKKRRLTAKGRIEDTMSSSLYQAVKGAKSGRRWETLVGYTVEELMAHLESLFLPGMTWENYGRGGWHIDHKIPRSAFNYETPDHIDFRRCWSLDNLQPLWERDNIVKGNRLERAFQPSLAI</sequence>
<gene>
    <name evidence="2" type="ORF">ACFPOD_05075</name>
</gene>
<feature type="compositionally biased region" description="Basic and acidic residues" evidence="1">
    <location>
        <begin position="88"/>
        <end position="124"/>
    </location>
</feature>
<dbReference type="EMBL" id="JBHSNB010000001">
    <property type="protein sequence ID" value="MFC5584473.1"/>
    <property type="molecule type" value="Genomic_DNA"/>
</dbReference>
<evidence type="ECO:0000256" key="1">
    <source>
        <dbReference type="SAM" id="MobiDB-lite"/>
    </source>
</evidence>
<comment type="caution">
    <text evidence="2">The sequence shown here is derived from an EMBL/GenBank/DDBJ whole genome shotgun (WGS) entry which is preliminary data.</text>
</comment>
<organism evidence="2 3">
    <name type="scientific">Nitratireductor kimnyeongensis</name>
    <dbReference type="NCBI Taxonomy" id="430679"/>
    <lineage>
        <taxon>Bacteria</taxon>
        <taxon>Pseudomonadati</taxon>
        <taxon>Pseudomonadota</taxon>
        <taxon>Alphaproteobacteria</taxon>
        <taxon>Hyphomicrobiales</taxon>
        <taxon>Phyllobacteriaceae</taxon>
        <taxon>Nitratireductor</taxon>
    </lineage>
</organism>